<dbReference type="EMBL" id="JAJVCN010000001">
    <property type="protein sequence ID" value="MCE7004129.1"/>
    <property type="molecule type" value="Genomic_DNA"/>
</dbReference>
<reference evidence="5 6" key="1">
    <citation type="submission" date="2021-12" db="EMBL/GenBank/DDBJ databases">
        <title>Genome sequence of Kibdelosporangium philippinense ATCC 49844.</title>
        <authorList>
            <person name="Fedorov E.A."/>
            <person name="Omeragic M."/>
            <person name="Shalygina K.F."/>
            <person name="Maclea K.S."/>
        </authorList>
    </citation>
    <scope>NUCLEOTIDE SEQUENCE [LARGE SCALE GENOMIC DNA]</scope>
    <source>
        <strain evidence="5 6">ATCC 49844</strain>
    </source>
</reference>
<proteinExistence type="predicted"/>
<organism evidence="5 6">
    <name type="scientific">Kibdelosporangium philippinense</name>
    <dbReference type="NCBI Taxonomy" id="211113"/>
    <lineage>
        <taxon>Bacteria</taxon>
        <taxon>Bacillati</taxon>
        <taxon>Actinomycetota</taxon>
        <taxon>Actinomycetes</taxon>
        <taxon>Pseudonocardiales</taxon>
        <taxon>Pseudonocardiaceae</taxon>
        <taxon>Kibdelosporangium</taxon>
    </lineage>
</organism>
<keyword evidence="3" id="KW-0804">Transcription</keyword>
<accession>A0ABS8Z8B1</accession>
<keyword evidence="6" id="KW-1185">Reference proteome</keyword>
<gene>
    <name evidence="5" type="ORF">LWC34_14985</name>
</gene>
<dbReference type="PANTHER" id="PTHR33204">
    <property type="entry name" value="TRANSCRIPTIONAL REGULATOR, MARR FAMILY"/>
    <property type="match status" value="1"/>
</dbReference>
<keyword evidence="1" id="KW-0805">Transcription regulation</keyword>
<dbReference type="RefSeq" id="WP_233725667.1">
    <property type="nucleotide sequence ID" value="NZ_JAJVCN010000001.1"/>
</dbReference>
<sequence>MLGKMYDNQVCSIARTLEVVGERWSLLIVRDALQGKRRFDEFQQSLGVARNILSDRLNKLVADGILDRVEYQQHPARYEYVLTERGRDLRPVLITMLNWGDHHAPDPDGPPRVVEHATCGNPTTYEPVCQNCGIIHRDEVRVLPRS</sequence>
<evidence type="ECO:0000256" key="2">
    <source>
        <dbReference type="ARBA" id="ARBA00023125"/>
    </source>
</evidence>
<evidence type="ECO:0000256" key="1">
    <source>
        <dbReference type="ARBA" id="ARBA00023015"/>
    </source>
</evidence>
<keyword evidence="2" id="KW-0238">DNA-binding</keyword>
<name>A0ABS8Z8B1_9PSEU</name>
<dbReference type="SUPFAM" id="SSF46785">
    <property type="entry name" value="Winged helix' DNA-binding domain"/>
    <property type="match status" value="1"/>
</dbReference>
<dbReference type="Gene3D" id="1.10.10.10">
    <property type="entry name" value="Winged helix-like DNA-binding domain superfamily/Winged helix DNA-binding domain"/>
    <property type="match status" value="1"/>
</dbReference>
<evidence type="ECO:0000256" key="3">
    <source>
        <dbReference type="ARBA" id="ARBA00023163"/>
    </source>
</evidence>
<feature type="domain" description="HTH hxlR-type" evidence="4">
    <location>
        <begin position="11"/>
        <end position="108"/>
    </location>
</feature>
<dbReference type="Proteomes" id="UP001521150">
    <property type="component" value="Unassembled WGS sequence"/>
</dbReference>
<comment type="caution">
    <text evidence="5">The sequence shown here is derived from an EMBL/GenBank/DDBJ whole genome shotgun (WGS) entry which is preliminary data.</text>
</comment>
<dbReference type="PROSITE" id="PS51118">
    <property type="entry name" value="HTH_HXLR"/>
    <property type="match status" value="1"/>
</dbReference>
<evidence type="ECO:0000313" key="6">
    <source>
        <dbReference type="Proteomes" id="UP001521150"/>
    </source>
</evidence>
<protein>
    <submittedName>
        <fullName evidence="5">Helix-turn-helix transcriptional regulator</fullName>
    </submittedName>
</protein>
<evidence type="ECO:0000259" key="4">
    <source>
        <dbReference type="PROSITE" id="PS51118"/>
    </source>
</evidence>
<dbReference type="InterPro" id="IPR036390">
    <property type="entry name" value="WH_DNA-bd_sf"/>
</dbReference>
<dbReference type="Pfam" id="PF01638">
    <property type="entry name" value="HxlR"/>
    <property type="match status" value="1"/>
</dbReference>
<dbReference type="InterPro" id="IPR036388">
    <property type="entry name" value="WH-like_DNA-bd_sf"/>
</dbReference>
<evidence type="ECO:0000313" key="5">
    <source>
        <dbReference type="EMBL" id="MCE7004129.1"/>
    </source>
</evidence>
<dbReference type="PANTHER" id="PTHR33204:SF18">
    <property type="entry name" value="TRANSCRIPTIONAL REGULATORY PROTEIN"/>
    <property type="match status" value="1"/>
</dbReference>
<dbReference type="InterPro" id="IPR002577">
    <property type="entry name" value="HTH_HxlR"/>
</dbReference>